<keyword evidence="7" id="KW-0175">Coiled coil</keyword>
<name>A0A1H0WTX4_9GAMM</name>
<evidence type="ECO:0000256" key="7">
    <source>
        <dbReference type="SAM" id="Coils"/>
    </source>
</evidence>
<sequence length="395" mass="44253">MLRKIEAKVLIVDDLPENLLALRSLIQSEDRTLFQASSADEALSLLLEHEFALAILDVKMPGMNGFELAELMRGTEKTKHIPIIFVSAVGRDMDYAFRGYESGAVDFLHKPLSPFEVRSKVSMFVDLYRHRKALSMQLEVVEAARREQEALLTELRETQAELQKAVKMRDVFMSIASHELRTPLNGLILDVQLRRLRLEQGRMDAFSADKLREMITRDERQIRSLSRLIDDMLDVSRIRTGKLSVRPEPGDLGVLAGNVVESLAAQFTSTGSHVDLQVDGPAPVMMDEFRIEQVLANLLTNALRYGDGKPVSVRVRTEGEKVRAEVRDQGIGISEADQRRVFEQFERVSSADAPQGLGLGLFISEQIVQAHGGRIELSSRLGEGSCFSVVLPRRS</sequence>
<feature type="modified residue" description="4-aspartylphosphate" evidence="6">
    <location>
        <position position="57"/>
    </location>
</feature>
<dbReference type="OrthoDB" id="9812260at2"/>
<dbReference type="PROSITE" id="PS50110">
    <property type="entry name" value="RESPONSE_REGULATORY"/>
    <property type="match status" value="1"/>
</dbReference>
<evidence type="ECO:0000256" key="1">
    <source>
        <dbReference type="ARBA" id="ARBA00000085"/>
    </source>
</evidence>
<protein>
    <recommendedName>
        <fullName evidence="2">histidine kinase</fullName>
        <ecNumber evidence="2">2.7.13.3</ecNumber>
    </recommendedName>
</protein>
<proteinExistence type="predicted"/>
<keyword evidence="4" id="KW-0808">Transferase</keyword>
<dbReference type="InterPro" id="IPR036097">
    <property type="entry name" value="HisK_dim/P_sf"/>
</dbReference>
<dbReference type="InterPro" id="IPR003661">
    <property type="entry name" value="HisK_dim/P_dom"/>
</dbReference>
<dbReference type="GeneID" id="300932266"/>
<dbReference type="Proteomes" id="UP000199460">
    <property type="component" value="Unassembled WGS sequence"/>
</dbReference>
<dbReference type="Pfam" id="PF00072">
    <property type="entry name" value="Response_reg"/>
    <property type="match status" value="1"/>
</dbReference>
<dbReference type="GO" id="GO:0005886">
    <property type="term" value="C:plasma membrane"/>
    <property type="evidence" value="ECO:0007669"/>
    <property type="project" value="UniProtKB-ARBA"/>
</dbReference>
<evidence type="ECO:0000259" key="8">
    <source>
        <dbReference type="PROSITE" id="PS50109"/>
    </source>
</evidence>
<feature type="domain" description="Response regulatory" evidence="9">
    <location>
        <begin position="8"/>
        <end position="125"/>
    </location>
</feature>
<evidence type="ECO:0000256" key="5">
    <source>
        <dbReference type="ARBA" id="ARBA00022777"/>
    </source>
</evidence>
<dbReference type="PRINTS" id="PR00344">
    <property type="entry name" value="BCTRLSENSOR"/>
</dbReference>
<dbReference type="InterPro" id="IPR036890">
    <property type="entry name" value="HATPase_C_sf"/>
</dbReference>
<evidence type="ECO:0000259" key="9">
    <source>
        <dbReference type="PROSITE" id="PS50110"/>
    </source>
</evidence>
<dbReference type="EC" id="2.7.13.3" evidence="2"/>
<dbReference type="InterPro" id="IPR004358">
    <property type="entry name" value="Sig_transdc_His_kin-like_C"/>
</dbReference>
<dbReference type="PANTHER" id="PTHR43547:SF2">
    <property type="entry name" value="HYBRID SIGNAL TRANSDUCTION HISTIDINE KINASE C"/>
    <property type="match status" value="1"/>
</dbReference>
<dbReference type="AlphaFoldDB" id="A0A1H0WTX4"/>
<dbReference type="SUPFAM" id="SSF47384">
    <property type="entry name" value="Homodimeric domain of signal transducing histidine kinase"/>
    <property type="match status" value="1"/>
</dbReference>
<organism evidence="10 11">
    <name type="scientific">Ectopseudomonas guguanensis</name>
    <dbReference type="NCBI Taxonomy" id="1198456"/>
    <lineage>
        <taxon>Bacteria</taxon>
        <taxon>Pseudomonadati</taxon>
        <taxon>Pseudomonadota</taxon>
        <taxon>Gammaproteobacteria</taxon>
        <taxon>Pseudomonadales</taxon>
        <taxon>Pseudomonadaceae</taxon>
        <taxon>Ectopseudomonas</taxon>
    </lineage>
</organism>
<dbReference type="Gene3D" id="3.40.50.2300">
    <property type="match status" value="1"/>
</dbReference>
<comment type="catalytic activity">
    <reaction evidence="1">
        <text>ATP + protein L-histidine = ADP + protein N-phospho-L-histidine.</text>
        <dbReference type="EC" id="2.7.13.3"/>
    </reaction>
</comment>
<dbReference type="PROSITE" id="PS50109">
    <property type="entry name" value="HIS_KIN"/>
    <property type="match status" value="1"/>
</dbReference>
<dbReference type="PANTHER" id="PTHR43547">
    <property type="entry name" value="TWO-COMPONENT HISTIDINE KINASE"/>
    <property type="match status" value="1"/>
</dbReference>
<dbReference type="InterPro" id="IPR001789">
    <property type="entry name" value="Sig_transdc_resp-reg_receiver"/>
</dbReference>
<dbReference type="Gene3D" id="3.30.565.10">
    <property type="entry name" value="Histidine kinase-like ATPase, C-terminal domain"/>
    <property type="match status" value="1"/>
</dbReference>
<keyword evidence="11" id="KW-1185">Reference proteome</keyword>
<evidence type="ECO:0000256" key="4">
    <source>
        <dbReference type="ARBA" id="ARBA00022679"/>
    </source>
</evidence>
<evidence type="ECO:0000256" key="2">
    <source>
        <dbReference type="ARBA" id="ARBA00012438"/>
    </source>
</evidence>
<dbReference type="InterPro" id="IPR011006">
    <property type="entry name" value="CheY-like_superfamily"/>
</dbReference>
<dbReference type="Pfam" id="PF02518">
    <property type="entry name" value="HATPase_c"/>
    <property type="match status" value="1"/>
</dbReference>
<dbReference type="CDD" id="cd00075">
    <property type="entry name" value="HATPase"/>
    <property type="match status" value="1"/>
</dbReference>
<dbReference type="EMBL" id="FNJJ01000008">
    <property type="protein sequence ID" value="SDP94178.1"/>
    <property type="molecule type" value="Genomic_DNA"/>
</dbReference>
<dbReference type="SUPFAM" id="SSF55874">
    <property type="entry name" value="ATPase domain of HSP90 chaperone/DNA topoisomerase II/histidine kinase"/>
    <property type="match status" value="1"/>
</dbReference>
<dbReference type="SUPFAM" id="SSF52172">
    <property type="entry name" value="CheY-like"/>
    <property type="match status" value="1"/>
</dbReference>
<evidence type="ECO:0000313" key="10">
    <source>
        <dbReference type="EMBL" id="SDP94178.1"/>
    </source>
</evidence>
<accession>A0A1H0WTX4</accession>
<dbReference type="SMART" id="SM00388">
    <property type="entry name" value="HisKA"/>
    <property type="match status" value="1"/>
</dbReference>
<dbReference type="RefSeq" id="WP_090431387.1">
    <property type="nucleotide sequence ID" value="NZ_FNJJ01000008.1"/>
</dbReference>
<dbReference type="SMART" id="SM00448">
    <property type="entry name" value="REC"/>
    <property type="match status" value="1"/>
</dbReference>
<evidence type="ECO:0000256" key="6">
    <source>
        <dbReference type="PROSITE-ProRule" id="PRU00169"/>
    </source>
</evidence>
<keyword evidence="3 6" id="KW-0597">Phosphoprotein</keyword>
<dbReference type="Pfam" id="PF00512">
    <property type="entry name" value="HisKA"/>
    <property type="match status" value="1"/>
</dbReference>
<keyword evidence="5 10" id="KW-0418">Kinase</keyword>
<dbReference type="Gene3D" id="1.10.287.130">
    <property type="match status" value="1"/>
</dbReference>
<gene>
    <name evidence="10" type="ORF">SAMN05216213_1083</name>
</gene>
<reference evidence="11" key="1">
    <citation type="submission" date="2016-10" db="EMBL/GenBank/DDBJ databases">
        <authorList>
            <person name="Varghese N."/>
            <person name="Submissions S."/>
        </authorList>
    </citation>
    <scope>NUCLEOTIDE SEQUENCE [LARGE SCALE GENOMIC DNA]</scope>
    <source>
        <strain evidence="11">JCM 18416</strain>
    </source>
</reference>
<feature type="coiled-coil region" evidence="7">
    <location>
        <begin position="138"/>
        <end position="168"/>
    </location>
</feature>
<dbReference type="GO" id="GO:0000155">
    <property type="term" value="F:phosphorelay sensor kinase activity"/>
    <property type="evidence" value="ECO:0007669"/>
    <property type="project" value="InterPro"/>
</dbReference>
<evidence type="ECO:0000256" key="3">
    <source>
        <dbReference type="ARBA" id="ARBA00022553"/>
    </source>
</evidence>
<feature type="domain" description="Histidine kinase" evidence="8">
    <location>
        <begin position="175"/>
        <end position="395"/>
    </location>
</feature>
<dbReference type="InterPro" id="IPR005467">
    <property type="entry name" value="His_kinase_dom"/>
</dbReference>
<dbReference type="CDD" id="cd00082">
    <property type="entry name" value="HisKA"/>
    <property type="match status" value="1"/>
</dbReference>
<dbReference type="InterPro" id="IPR003594">
    <property type="entry name" value="HATPase_dom"/>
</dbReference>
<dbReference type="FunFam" id="3.30.565.10:FF:000006">
    <property type="entry name" value="Sensor histidine kinase WalK"/>
    <property type="match status" value="1"/>
</dbReference>
<dbReference type="SMART" id="SM00387">
    <property type="entry name" value="HATPase_c"/>
    <property type="match status" value="1"/>
</dbReference>
<evidence type="ECO:0000313" key="11">
    <source>
        <dbReference type="Proteomes" id="UP000199460"/>
    </source>
</evidence>